<evidence type="ECO:0000313" key="1">
    <source>
        <dbReference type="EMBL" id="CAF1832504.1"/>
    </source>
</evidence>
<dbReference type="EMBL" id="HG994368">
    <property type="protein sequence ID" value="CAF1832504.1"/>
    <property type="molecule type" value="Genomic_DNA"/>
</dbReference>
<gene>
    <name evidence="1" type="ORF">DARMORV10_C04P23510.1</name>
</gene>
<dbReference type="AlphaFoldDB" id="A0A816JF61"/>
<name>A0A816JF61_BRANA</name>
<protein>
    <submittedName>
        <fullName evidence="1">(rape) hypothetical protein</fullName>
    </submittedName>
</protein>
<organism evidence="1">
    <name type="scientific">Brassica napus</name>
    <name type="common">Rape</name>
    <dbReference type="NCBI Taxonomy" id="3708"/>
    <lineage>
        <taxon>Eukaryota</taxon>
        <taxon>Viridiplantae</taxon>
        <taxon>Streptophyta</taxon>
        <taxon>Embryophyta</taxon>
        <taxon>Tracheophyta</taxon>
        <taxon>Spermatophyta</taxon>
        <taxon>Magnoliopsida</taxon>
        <taxon>eudicotyledons</taxon>
        <taxon>Gunneridae</taxon>
        <taxon>Pentapetalae</taxon>
        <taxon>rosids</taxon>
        <taxon>malvids</taxon>
        <taxon>Brassicales</taxon>
        <taxon>Brassicaceae</taxon>
        <taxon>Brassiceae</taxon>
        <taxon>Brassica</taxon>
    </lineage>
</organism>
<accession>A0A816JF61</accession>
<sequence length="115" mass="12668">MILESIYRGEKCFCRRTNLPIPSSLLSVADLLALPQVVSSTGLSVVLKLLMQSIVYCLWKEGNSRIFAGSSVSVAGVVTQVDRLLRDRLVSNPSQSLSSTHYSLLQVYFSLNHPP</sequence>
<dbReference type="Proteomes" id="UP001295469">
    <property type="component" value="Chromosome C04"/>
</dbReference>
<reference evidence="1" key="1">
    <citation type="submission" date="2021-01" db="EMBL/GenBank/DDBJ databases">
        <authorList>
            <consortium name="Genoscope - CEA"/>
            <person name="William W."/>
        </authorList>
    </citation>
    <scope>NUCLEOTIDE SEQUENCE</scope>
</reference>
<proteinExistence type="predicted"/>